<protein>
    <submittedName>
        <fullName evidence="2">F-box protein</fullName>
    </submittedName>
</protein>
<dbReference type="CDD" id="cd22160">
    <property type="entry name" value="F-box_AtFBL13-like"/>
    <property type="match status" value="1"/>
</dbReference>
<dbReference type="InterPro" id="IPR006566">
    <property type="entry name" value="FBD"/>
</dbReference>
<accession>A0AAV8HIW7</accession>
<dbReference type="SMART" id="SM00579">
    <property type="entry name" value="FBD"/>
    <property type="match status" value="1"/>
</dbReference>
<comment type="caution">
    <text evidence="2">The sequence shown here is derived from an EMBL/GenBank/DDBJ whole genome shotgun (WGS) entry which is preliminary data.</text>
</comment>
<evidence type="ECO:0000313" key="3">
    <source>
        <dbReference type="Proteomes" id="UP001140206"/>
    </source>
</evidence>
<dbReference type="AlphaFoldDB" id="A0AAV8HIW7"/>
<keyword evidence="3" id="KW-1185">Reference proteome</keyword>
<feature type="domain" description="F-box" evidence="1">
    <location>
        <begin position="5"/>
        <end position="57"/>
    </location>
</feature>
<reference evidence="2" key="1">
    <citation type="submission" date="2022-08" db="EMBL/GenBank/DDBJ databases">
        <authorList>
            <person name="Marques A."/>
        </authorList>
    </citation>
    <scope>NUCLEOTIDE SEQUENCE</scope>
    <source>
        <strain evidence="2">RhyPub2mFocal</strain>
        <tissue evidence="2">Leaves</tissue>
    </source>
</reference>
<name>A0AAV8HIW7_9POAL</name>
<dbReference type="PANTHER" id="PTHR34145:SF28">
    <property type="entry name" value="F-BOX DOMAIN-CONTAINING PROTEIN"/>
    <property type="match status" value="1"/>
</dbReference>
<dbReference type="InterPro" id="IPR053772">
    <property type="entry name" value="At1g61320/At1g61330-like"/>
</dbReference>
<proteinExistence type="predicted"/>
<dbReference type="Pfam" id="PF23622">
    <property type="entry name" value="LRR_At1g61320_AtMIF1"/>
    <property type="match status" value="1"/>
</dbReference>
<dbReference type="InterPro" id="IPR032675">
    <property type="entry name" value="LRR_dom_sf"/>
</dbReference>
<gene>
    <name evidence="2" type="ORF">LUZ62_029175</name>
</gene>
<dbReference type="SUPFAM" id="SSF81383">
    <property type="entry name" value="F-box domain"/>
    <property type="match status" value="1"/>
</dbReference>
<evidence type="ECO:0000313" key="2">
    <source>
        <dbReference type="EMBL" id="KAJ4816609.1"/>
    </source>
</evidence>
<dbReference type="SUPFAM" id="SSF52047">
    <property type="entry name" value="RNI-like"/>
    <property type="match status" value="1"/>
</dbReference>
<dbReference type="Pfam" id="PF00646">
    <property type="entry name" value="F-box"/>
    <property type="match status" value="1"/>
</dbReference>
<organism evidence="2 3">
    <name type="scientific">Rhynchospora pubera</name>
    <dbReference type="NCBI Taxonomy" id="906938"/>
    <lineage>
        <taxon>Eukaryota</taxon>
        <taxon>Viridiplantae</taxon>
        <taxon>Streptophyta</taxon>
        <taxon>Embryophyta</taxon>
        <taxon>Tracheophyta</taxon>
        <taxon>Spermatophyta</taxon>
        <taxon>Magnoliopsida</taxon>
        <taxon>Liliopsida</taxon>
        <taxon>Poales</taxon>
        <taxon>Cyperaceae</taxon>
        <taxon>Cyperoideae</taxon>
        <taxon>Rhynchosporeae</taxon>
        <taxon>Rhynchospora</taxon>
    </lineage>
</organism>
<dbReference type="EMBL" id="JAMFTS010000001">
    <property type="protein sequence ID" value="KAJ4816609.1"/>
    <property type="molecule type" value="Genomic_DNA"/>
</dbReference>
<dbReference type="Proteomes" id="UP001140206">
    <property type="component" value="Chromosome 1"/>
</dbReference>
<evidence type="ECO:0000259" key="1">
    <source>
        <dbReference type="PROSITE" id="PS50181"/>
    </source>
</evidence>
<dbReference type="PROSITE" id="PS50181">
    <property type="entry name" value="FBOX"/>
    <property type="match status" value="1"/>
</dbReference>
<dbReference type="InterPro" id="IPR055357">
    <property type="entry name" value="LRR_At1g61320_AtMIF1"/>
</dbReference>
<dbReference type="PANTHER" id="PTHR34145">
    <property type="entry name" value="OS02G0105600 PROTEIN"/>
    <property type="match status" value="1"/>
</dbReference>
<dbReference type="InterPro" id="IPR053781">
    <property type="entry name" value="F-box_AtFBL13-like"/>
</dbReference>
<sequence length="522" mass="59686">MGRGEDRISNLPNEILQFIICLMPLKYAIRTSVLSKRWRHLWQFNLVSSTSLQFDEDFSCNQSPKQFVTTLDQYLHLHGDRSLDKFGILFSPFDIFFPNLEKWIATVLAKGVKELKIDLSQGILYTPGDFYIDEDDRMPFVIPNPLFNCNSLTHLSLSRCNFSDPLVSTNFVGLSSLSLDNVNLLTDAMLTSILEYCVLLESISLKRCDIPETVKFVGDKLKLQKLVIVDCDNVLEIEISAPKLESFLYHGWISVWHVFGNVSKVNDAYLCSKGSEEYHLIFAGILSDLSHVKILTICSMGLLHLAFHEDNYVQDIFPLQLHNLQELQLVLDSIGEDDIYCIFYFFLLCPSPCLEKLFIQLPFPSKFLHLPRNSATAEEIISEIEFPSLKCIKITNFGGSSQELKLVKFFLEKAIMLESIFILMNQCDDLNNSLSRRIIEGQLSVMPKASKDARIVICGQLDHDCLINPTHAKLYYDENYRNGTTMHEGKRRKNIPLTKSSCSSVLVKLRLFVKFVVLIFVK</sequence>
<dbReference type="InterPro" id="IPR001810">
    <property type="entry name" value="F-box_dom"/>
</dbReference>
<dbReference type="InterPro" id="IPR036047">
    <property type="entry name" value="F-box-like_dom_sf"/>
</dbReference>
<dbReference type="Gene3D" id="3.80.10.10">
    <property type="entry name" value="Ribonuclease Inhibitor"/>
    <property type="match status" value="1"/>
</dbReference>